<evidence type="ECO:0000256" key="2">
    <source>
        <dbReference type="ARBA" id="ARBA00022692"/>
    </source>
</evidence>
<name>A0A8J7F837_9CYAN</name>
<dbReference type="EMBL" id="JADEWL010000030">
    <property type="protein sequence ID" value="MBE9213304.1"/>
    <property type="molecule type" value="Genomic_DNA"/>
</dbReference>
<evidence type="ECO:0000313" key="8">
    <source>
        <dbReference type="Proteomes" id="UP000620559"/>
    </source>
</evidence>
<evidence type="ECO:0000313" key="7">
    <source>
        <dbReference type="EMBL" id="MBE9213304.1"/>
    </source>
</evidence>
<feature type="transmembrane region" description="Helical" evidence="5">
    <location>
        <begin position="196"/>
        <end position="228"/>
    </location>
</feature>
<protein>
    <submittedName>
        <fullName evidence="7">O-antigen ligase family protein</fullName>
    </submittedName>
</protein>
<dbReference type="GO" id="GO:0016020">
    <property type="term" value="C:membrane"/>
    <property type="evidence" value="ECO:0007669"/>
    <property type="project" value="UniProtKB-SubCell"/>
</dbReference>
<evidence type="ECO:0000256" key="4">
    <source>
        <dbReference type="ARBA" id="ARBA00023136"/>
    </source>
</evidence>
<comment type="caution">
    <text evidence="7">The sequence shown here is derived from an EMBL/GenBank/DDBJ whole genome shotgun (WGS) entry which is preliminary data.</text>
</comment>
<feature type="transmembrane region" description="Helical" evidence="5">
    <location>
        <begin position="166"/>
        <end position="184"/>
    </location>
</feature>
<feature type="transmembrane region" description="Helical" evidence="5">
    <location>
        <begin position="44"/>
        <end position="63"/>
    </location>
</feature>
<keyword evidence="2 5" id="KW-0812">Transmembrane</keyword>
<keyword evidence="4 5" id="KW-0472">Membrane</keyword>
<dbReference type="InterPro" id="IPR051533">
    <property type="entry name" value="WaaL-like"/>
</dbReference>
<dbReference type="Pfam" id="PF04932">
    <property type="entry name" value="Wzy_C"/>
    <property type="match status" value="1"/>
</dbReference>
<dbReference type="PANTHER" id="PTHR37422">
    <property type="entry name" value="TEICHURONIC ACID BIOSYNTHESIS PROTEIN TUAE"/>
    <property type="match status" value="1"/>
</dbReference>
<accession>A0A8J7F837</accession>
<feature type="domain" description="O-antigen ligase-related" evidence="6">
    <location>
        <begin position="200"/>
        <end position="344"/>
    </location>
</feature>
<feature type="transmembrane region" description="Helical" evidence="5">
    <location>
        <begin position="12"/>
        <end position="32"/>
    </location>
</feature>
<gene>
    <name evidence="7" type="ORF">IQ247_11590</name>
</gene>
<keyword evidence="3 5" id="KW-1133">Transmembrane helix</keyword>
<feature type="transmembrane region" description="Helical" evidence="5">
    <location>
        <begin position="75"/>
        <end position="92"/>
    </location>
</feature>
<evidence type="ECO:0000259" key="6">
    <source>
        <dbReference type="Pfam" id="PF04932"/>
    </source>
</evidence>
<feature type="transmembrane region" description="Helical" evidence="5">
    <location>
        <begin position="127"/>
        <end position="146"/>
    </location>
</feature>
<keyword evidence="8" id="KW-1185">Reference proteome</keyword>
<evidence type="ECO:0000256" key="1">
    <source>
        <dbReference type="ARBA" id="ARBA00004141"/>
    </source>
</evidence>
<organism evidence="7 8">
    <name type="scientific">Plectonema cf. radiosum LEGE 06105</name>
    <dbReference type="NCBI Taxonomy" id="945769"/>
    <lineage>
        <taxon>Bacteria</taxon>
        <taxon>Bacillati</taxon>
        <taxon>Cyanobacteriota</taxon>
        <taxon>Cyanophyceae</taxon>
        <taxon>Oscillatoriophycideae</taxon>
        <taxon>Oscillatoriales</taxon>
        <taxon>Microcoleaceae</taxon>
        <taxon>Plectonema</taxon>
    </lineage>
</organism>
<feature type="transmembrane region" description="Helical" evidence="5">
    <location>
        <begin position="240"/>
        <end position="260"/>
    </location>
</feature>
<evidence type="ECO:0000256" key="3">
    <source>
        <dbReference type="ARBA" id="ARBA00022989"/>
    </source>
</evidence>
<keyword evidence="7" id="KW-0436">Ligase</keyword>
<feature type="transmembrane region" description="Helical" evidence="5">
    <location>
        <begin position="335"/>
        <end position="355"/>
    </location>
</feature>
<proteinExistence type="predicted"/>
<dbReference type="InterPro" id="IPR007016">
    <property type="entry name" value="O-antigen_ligase-rel_domated"/>
</dbReference>
<dbReference type="AlphaFoldDB" id="A0A8J7F837"/>
<reference evidence="7" key="1">
    <citation type="submission" date="2020-10" db="EMBL/GenBank/DDBJ databases">
        <authorList>
            <person name="Castelo-Branco R."/>
            <person name="Eusebio N."/>
            <person name="Adriana R."/>
            <person name="Vieira A."/>
            <person name="Brugerolle De Fraissinette N."/>
            <person name="Rezende De Castro R."/>
            <person name="Schneider M.P."/>
            <person name="Vasconcelos V."/>
            <person name="Leao P.N."/>
        </authorList>
    </citation>
    <scope>NUCLEOTIDE SEQUENCE</scope>
    <source>
        <strain evidence="7">LEGE 06105</strain>
    </source>
</reference>
<dbReference type="PANTHER" id="PTHR37422:SF13">
    <property type="entry name" value="LIPOPOLYSACCHARIDE BIOSYNTHESIS PROTEIN PA4999-RELATED"/>
    <property type="match status" value="1"/>
</dbReference>
<sequence>MNKKYLEIAEKCFAVLALTFFSGGLMVGANLSSSPITPGIIPPYIISLIRYFIWIGSIILIGLRWKQSLIVASRDLVLWILVVWILLSYIWSDLPTYTSTVGREVWQMNTFALYFASRFNLKEQVRLVAWTFGIGSLLTLFFALGFPSIGKHGADHPGSWKGIYDYKNTLGSMMLIGSLSFFLLPVDNAKQAVYKWLGICLPLSVIVLSNSKTAIVVCFLLAIMLVFYRTFRWQGKISVIYLDLTVLVVGIVGTFILTNWTELLGSIGKDPTLTGRTPMWGMMIKFIMERPWLGYGRGAFWAPGTKYPAIVGGTLSSQFIAPHGHNGYLDFALDVGLIGLALFLFCFILGFFRAMKRAYAAKSSEDIWPLAFLLFLGMNNIMESYILRLANVYWVLFVAAILSAPQRKPASLANKSNIKNLEPATLKRKYHRYRYYQ</sequence>
<dbReference type="Proteomes" id="UP000620559">
    <property type="component" value="Unassembled WGS sequence"/>
</dbReference>
<dbReference type="RefSeq" id="WP_193920092.1">
    <property type="nucleotide sequence ID" value="NZ_JADEWL010000030.1"/>
</dbReference>
<dbReference type="GO" id="GO:0016874">
    <property type="term" value="F:ligase activity"/>
    <property type="evidence" value="ECO:0007669"/>
    <property type="project" value="UniProtKB-KW"/>
</dbReference>
<evidence type="ECO:0000256" key="5">
    <source>
        <dbReference type="SAM" id="Phobius"/>
    </source>
</evidence>
<feature type="transmembrane region" description="Helical" evidence="5">
    <location>
        <begin position="388"/>
        <end position="405"/>
    </location>
</feature>
<comment type="subcellular location">
    <subcellularLocation>
        <location evidence="1">Membrane</location>
        <topology evidence="1">Multi-pass membrane protein</topology>
    </subcellularLocation>
</comment>